<accession>A0A834TZY3</accession>
<dbReference type="GO" id="GO:0006887">
    <property type="term" value="P:exocytosis"/>
    <property type="evidence" value="ECO:0007669"/>
    <property type="project" value="InterPro"/>
</dbReference>
<dbReference type="PANTHER" id="PTHR21426">
    <property type="entry name" value="EXOCYST COMPLEX COMPONENT 8"/>
    <property type="match status" value="1"/>
</dbReference>
<gene>
    <name evidence="2" type="ORF">G2W53_020585</name>
</gene>
<dbReference type="GO" id="GO:0000145">
    <property type="term" value="C:exocyst"/>
    <property type="evidence" value="ECO:0007669"/>
    <property type="project" value="InterPro"/>
</dbReference>
<dbReference type="EMBL" id="JAAIUW010000006">
    <property type="protein sequence ID" value="KAF7829421.1"/>
    <property type="molecule type" value="Genomic_DNA"/>
</dbReference>
<proteinExistence type="predicted"/>
<dbReference type="GO" id="GO:0008104">
    <property type="term" value="P:intracellular protein localization"/>
    <property type="evidence" value="ECO:0007669"/>
    <property type="project" value="TreeGrafter"/>
</dbReference>
<keyword evidence="1" id="KW-0813">Transport</keyword>
<dbReference type="PANTHER" id="PTHR21426:SF15">
    <property type="entry name" value="EXOCYST COMPLEX COMPONENT EXO84A"/>
    <property type="match status" value="1"/>
</dbReference>
<dbReference type="GO" id="GO:0006893">
    <property type="term" value="P:Golgi to plasma membrane transport"/>
    <property type="evidence" value="ECO:0007669"/>
    <property type="project" value="TreeGrafter"/>
</dbReference>
<keyword evidence="3" id="KW-1185">Reference proteome</keyword>
<organism evidence="2 3">
    <name type="scientific">Senna tora</name>
    <dbReference type="NCBI Taxonomy" id="362788"/>
    <lineage>
        <taxon>Eukaryota</taxon>
        <taxon>Viridiplantae</taxon>
        <taxon>Streptophyta</taxon>
        <taxon>Embryophyta</taxon>
        <taxon>Tracheophyta</taxon>
        <taxon>Spermatophyta</taxon>
        <taxon>Magnoliopsida</taxon>
        <taxon>eudicotyledons</taxon>
        <taxon>Gunneridae</taxon>
        <taxon>Pentapetalae</taxon>
        <taxon>rosids</taxon>
        <taxon>fabids</taxon>
        <taxon>Fabales</taxon>
        <taxon>Fabaceae</taxon>
        <taxon>Caesalpinioideae</taxon>
        <taxon>Cassia clade</taxon>
        <taxon>Senna</taxon>
    </lineage>
</organism>
<evidence type="ECO:0000313" key="2">
    <source>
        <dbReference type="EMBL" id="KAF7829421.1"/>
    </source>
</evidence>
<dbReference type="Proteomes" id="UP000634136">
    <property type="component" value="Unassembled WGS sequence"/>
</dbReference>
<name>A0A834TZY3_9FABA</name>
<dbReference type="OrthoDB" id="642193at2759"/>
<reference evidence="2" key="1">
    <citation type="submission" date="2020-09" db="EMBL/GenBank/DDBJ databases">
        <title>Genome-Enabled Discovery of Anthraquinone Biosynthesis in Senna tora.</title>
        <authorList>
            <person name="Kang S.-H."/>
            <person name="Pandey R.P."/>
            <person name="Lee C.-M."/>
            <person name="Sim J.-S."/>
            <person name="Jeong J.-T."/>
            <person name="Choi B.-S."/>
            <person name="Jung M."/>
            <person name="Ginzburg D."/>
            <person name="Zhao K."/>
            <person name="Won S.Y."/>
            <person name="Oh T.-J."/>
            <person name="Yu Y."/>
            <person name="Kim N.-H."/>
            <person name="Lee O.R."/>
            <person name="Lee T.-H."/>
            <person name="Bashyal P."/>
            <person name="Kim T.-S."/>
            <person name="Lee W.-H."/>
            <person name="Kawkins C."/>
            <person name="Kim C.-K."/>
            <person name="Kim J.S."/>
            <person name="Ahn B.O."/>
            <person name="Rhee S.Y."/>
            <person name="Sohng J.K."/>
        </authorList>
    </citation>
    <scope>NUCLEOTIDE SEQUENCE</scope>
    <source>
        <tissue evidence="2">Leaf</tissue>
    </source>
</reference>
<evidence type="ECO:0000256" key="1">
    <source>
        <dbReference type="ARBA" id="ARBA00022448"/>
    </source>
</evidence>
<sequence length="154" mass="17020">MASIATDMFVGRERFATLLLMRLSDTVILWLSEDQAFWEDIEAGQVPLGAFGLRQLYLDMQFVIIFASQGRYLSRQLHQVIKNIISRAIEAVAATGLDPNSVLPEDEWFVEVSQIAVKMLTGKATFGNVEREVTSPTASVSGRSMSSVHSHGSN</sequence>
<evidence type="ECO:0000313" key="3">
    <source>
        <dbReference type="Proteomes" id="UP000634136"/>
    </source>
</evidence>
<comment type="caution">
    <text evidence="2">The sequence shown here is derived from an EMBL/GenBank/DDBJ whole genome shotgun (WGS) entry which is preliminary data.</text>
</comment>
<protein>
    <submittedName>
        <fullName evidence="2">Exocyst complex component EXO84A</fullName>
    </submittedName>
</protein>
<dbReference type="InterPro" id="IPR033961">
    <property type="entry name" value="Exo84"/>
</dbReference>
<dbReference type="AlphaFoldDB" id="A0A834TZY3"/>